<dbReference type="STRING" id="644352.J3P2P8"/>
<dbReference type="GeneID" id="20348251"/>
<keyword evidence="3" id="KW-0999">Mitochondrion inner membrane</keyword>
<evidence type="ECO:0000313" key="5">
    <source>
        <dbReference type="EMBL" id="EJT73940.1"/>
    </source>
</evidence>
<reference evidence="5" key="3">
    <citation type="submission" date="2010-09" db="EMBL/GenBank/DDBJ databases">
        <title>Annotation of Gaeumannomyces graminis var. tritici R3-111a-1.</title>
        <authorList>
            <consortium name="The Broad Institute Genome Sequencing Platform"/>
            <person name="Ma L.-J."/>
            <person name="Dead R."/>
            <person name="Young S.K."/>
            <person name="Zeng Q."/>
            <person name="Gargeya S."/>
            <person name="Fitzgerald M."/>
            <person name="Haas B."/>
            <person name="Abouelleil A."/>
            <person name="Alvarado L."/>
            <person name="Arachchi H.M."/>
            <person name="Berlin A."/>
            <person name="Brown A."/>
            <person name="Chapman S.B."/>
            <person name="Chen Z."/>
            <person name="Dunbar C."/>
            <person name="Freedman E."/>
            <person name="Gearin G."/>
            <person name="Gellesch M."/>
            <person name="Goldberg J."/>
            <person name="Griggs A."/>
            <person name="Gujja S."/>
            <person name="Heiman D."/>
            <person name="Howarth C."/>
            <person name="Larson L."/>
            <person name="Lui A."/>
            <person name="MacDonald P.J.P."/>
            <person name="Mehta T."/>
            <person name="Montmayeur A."/>
            <person name="Murphy C."/>
            <person name="Neiman D."/>
            <person name="Pearson M."/>
            <person name="Priest M."/>
            <person name="Roberts A."/>
            <person name="Saif S."/>
            <person name="Shea T."/>
            <person name="Shenoy N."/>
            <person name="Sisk P."/>
            <person name="Stolte C."/>
            <person name="Sykes S."/>
            <person name="Yandava C."/>
            <person name="Wortman J."/>
            <person name="Nusbaum C."/>
            <person name="Birren B."/>
        </authorList>
    </citation>
    <scope>NUCLEOTIDE SEQUENCE</scope>
    <source>
        <strain evidence="5">R3-111a-1</strain>
    </source>
</reference>
<evidence type="ECO:0000313" key="7">
    <source>
        <dbReference type="Proteomes" id="UP000006039"/>
    </source>
</evidence>
<gene>
    <name evidence="6" type="primary">20348251</name>
    <name evidence="5" type="ORF">GGTG_07793</name>
</gene>
<evidence type="ECO:0000256" key="4">
    <source>
        <dbReference type="SAM" id="MobiDB-lite"/>
    </source>
</evidence>
<name>J3P2P8_GAET3</name>
<dbReference type="InterPro" id="IPR013892">
    <property type="entry name" value="Cyt_c_biogenesis_Cmc1-like"/>
</dbReference>
<feature type="compositionally biased region" description="Basic and acidic residues" evidence="4">
    <location>
        <begin position="133"/>
        <end position="146"/>
    </location>
</feature>
<dbReference type="HOGENOM" id="CLU_113403_0_0_1"/>
<dbReference type="AlphaFoldDB" id="J3P2P8"/>
<evidence type="ECO:0000256" key="2">
    <source>
        <dbReference type="ARBA" id="ARBA00023157"/>
    </source>
</evidence>
<dbReference type="GO" id="GO:0005743">
    <property type="term" value="C:mitochondrial inner membrane"/>
    <property type="evidence" value="ECO:0007669"/>
    <property type="project" value="UniProtKB-SubCell"/>
</dbReference>
<feature type="region of interest" description="Disordered" evidence="4">
    <location>
        <begin position="133"/>
        <end position="191"/>
    </location>
</feature>
<keyword evidence="3" id="KW-0472">Membrane</keyword>
<comment type="subcellular location">
    <subcellularLocation>
        <location evidence="3">Mitochondrion inner membrane</location>
    </subcellularLocation>
</comment>
<dbReference type="RefSeq" id="XP_009223884.1">
    <property type="nucleotide sequence ID" value="XM_009225620.1"/>
</dbReference>
<reference evidence="7" key="1">
    <citation type="submission" date="2010-07" db="EMBL/GenBank/DDBJ databases">
        <title>The genome sequence of Gaeumannomyces graminis var. tritici strain R3-111a-1.</title>
        <authorList>
            <consortium name="The Broad Institute Genome Sequencing Platform"/>
            <person name="Ma L.-J."/>
            <person name="Dead R."/>
            <person name="Young S."/>
            <person name="Zeng Q."/>
            <person name="Koehrsen M."/>
            <person name="Alvarado L."/>
            <person name="Berlin A."/>
            <person name="Chapman S.B."/>
            <person name="Chen Z."/>
            <person name="Freedman E."/>
            <person name="Gellesch M."/>
            <person name="Goldberg J."/>
            <person name="Griggs A."/>
            <person name="Gujja S."/>
            <person name="Heilman E.R."/>
            <person name="Heiman D."/>
            <person name="Hepburn T."/>
            <person name="Howarth C."/>
            <person name="Jen D."/>
            <person name="Larson L."/>
            <person name="Mehta T."/>
            <person name="Neiman D."/>
            <person name="Pearson M."/>
            <person name="Roberts A."/>
            <person name="Saif S."/>
            <person name="Shea T."/>
            <person name="Shenoy N."/>
            <person name="Sisk P."/>
            <person name="Stolte C."/>
            <person name="Sykes S."/>
            <person name="Walk T."/>
            <person name="White J."/>
            <person name="Yandava C."/>
            <person name="Haas B."/>
            <person name="Nusbaum C."/>
            <person name="Birren B."/>
        </authorList>
    </citation>
    <scope>NUCLEOTIDE SEQUENCE [LARGE SCALE GENOMIC DNA]</scope>
    <source>
        <strain evidence="7">R3-111a-1</strain>
    </source>
</reference>
<dbReference type="OrthoDB" id="6224010at2759"/>
<keyword evidence="7" id="KW-1185">Reference proteome</keyword>
<reference evidence="6" key="4">
    <citation type="journal article" date="2015" name="G3 (Bethesda)">
        <title>Genome sequences of three phytopathogenic species of the Magnaporthaceae family of fungi.</title>
        <authorList>
            <person name="Okagaki L.H."/>
            <person name="Nunes C.C."/>
            <person name="Sailsbery J."/>
            <person name="Clay B."/>
            <person name="Brown D."/>
            <person name="John T."/>
            <person name="Oh Y."/>
            <person name="Young N."/>
            <person name="Fitzgerald M."/>
            <person name="Haas B.J."/>
            <person name="Zeng Q."/>
            <person name="Young S."/>
            <person name="Adiconis X."/>
            <person name="Fan L."/>
            <person name="Levin J.Z."/>
            <person name="Mitchell T.K."/>
            <person name="Okubara P.A."/>
            <person name="Farman M.L."/>
            <person name="Kohn L.M."/>
            <person name="Birren B."/>
            <person name="Ma L.-J."/>
            <person name="Dean R.A."/>
        </authorList>
    </citation>
    <scope>NUCLEOTIDE SEQUENCE</scope>
    <source>
        <strain evidence="6">R3-111a-1</strain>
    </source>
</reference>
<dbReference type="EnsemblFungi" id="EJT73940">
    <property type="protein sequence ID" value="EJT73940"/>
    <property type="gene ID" value="GGTG_07793"/>
</dbReference>
<evidence type="ECO:0000313" key="6">
    <source>
        <dbReference type="EnsemblFungi" id="EJT73940"/>
    </source>
</evidence>
<reference evidence="5" key="2">
    <citation type="submission" date="2010-07" db="EMBL/GenBank/DDBJ databases">
        <authorList>
            <consortium name="The Broad Institute Genome Sequencing Platform"/>
            <consortium name="Broad Institute Genome Sequencing Center for Infectious Disease"/>
            <person name="Ma L.-J."/>
            <person name="Dead R."/>
            <person name="Young S."/>
            <person name="Zeng Q."/>
            <person name="Koehrsen M."/>
            <person name="Alvarado L."/>
            <person name="Berlin A."/>
            <person name="Chapman S.B."/>
            <person name="Chen Z."/>
            <person name="Freedman E."/>
            <person name="Gellesch M."/>
            <person name="Goldberg J."/>
            <person name="Griggs A."/>
            <person name="Gujja S."/>
            <person name="Heilman E.R."/>
            <person name="Heiman D."/>
            <person name="Hepburn T."/>
            <person name="Howarth C."/>
            <person name="Jen D."/>
            <person name="Larson L."/>
            <person name="Mehta T."/>
            <person name="Neiman D."/>
            <person name="Pearson M."/>
            <person name="Roberts A."/>
            <person name="Saif S."/>
            <person name="Shea T."/>
            <person name="Shenoy N."/>
            <person name="Sisk P."/>
            <person name="Stolte C."/>
            <person name="Sykes S."/>
            <person name="Walk T."/>
            <person name="White J."/>
            <person name="Yandava C."/>
            <person name="Haas B."/>
            <person name="Nusbaum C."/>
            <person name="Birren B."/>
        </authorList>
    </citation>
    <scope>NUCLEOTIDE SEQUENCE</scope>
    <source>
        <strain evidence="5">R3-111a-1</strain>
    </source>
</reference>
<comment type="similarity">
    <text evidence="1 3">Belongs to the CMC family.</text>
</comment>
<sequence>MATMAAEPPSAGGESAPKLPMPSRNPIPLSASQEAAVREVFYARVRRLCQPEIKAFADCAMGRTFSVPFACRESHRTMNGCMKAHATEAEHDAAREEWFAGRLERQREREQKARRKLEQERFHREWWGLPERDREDLRREQEKLAMGERIGGHAAPGRPRVDGGGGGGEGGAGGSRGGASRVEGDGKGSER</sequence>
<reference evidence="6" key="5">
    <citation type="submission" date="2018-04" db="UniProtKB">
        <authorList>
            <consortium name="EnsemblFungi"/>
        </authorList>
    </citation>
    <scope>IDENTIFICATION</scope>
    <source>
        <strain evidence="6">R3-111a-1</strain>
    </source>
</reference>
<evidence type="ECO:0000256" key="3">
    <source>
        <dbReference type="RuleBase" id="RU364104"/>
    </source>
</evidence>
<dbReference type="Proteomes" id="UP000006039">
    <property type="component" value="Unassembled WGS sequence"/>
</dbReference>
<comment type="function">
    <text evidence="3">Required for mitochondrial cytochrome c oxidase (COX) assembly and respiration.</text>
</comment>
<dbReference type="eggNOG" id="ENOG502SDUV">
    <property type="taxonomic scope" value="Eukaryota"/>
</dbReference>
<feature type="compositionally biased region" description="Basic and acidic residues" evidence="4">
    <location>
        <begin position="182"/>
        <end position="191"/>
    </location>
</feature>
<evidence type="ECO:0000256" key="1">
    <source>
        <dbReference type="ARBA" id="ARBA00007347"/>
    </source>
</evidence>
<accession>J3P2P8</accession>
<feature type="region of interest" description="Disordered" evidence="4">
    <location>
        <begin position="1"/>
        <end position="27"/>
    </location>
</feature>
<keyword evidence="3" id="KW-0143">Chaperone</keyword>
<organism evidence="5">
    <name type="scientific">Gaeumannomyces tritici (strain R3-111a-1)</name>
    <name type="common">Wheat and barley take-all root rot fungus</name>
    <name type="synonym">Gaeumannomyces graminis var. tritici</name>
    <dbReference type="NCBI Taxonomy" id="644352"/>
    <lineage>
        <taxon>Eukaryota</taxon>
        <taxon>Fungi</taxon>
        <taxon>Dikarya</taxon>
        <taxon>Ascomycota</taxon>
        <taxon>Pezizomycotina</taxon>
        <taxon>Sordariomycetes</taxon>
        <taxon>Sordariomycetidae</taxon>
        <taxon>Magnaporthales</taxon>
        <taxon>Magnaporthaceae</taxon>
        <taxon>Gaeumannomyces</taxon>
    </lineage>
</organism>
<feature type="compositionally biased region" description="Gly residues" evidence="4">
    <location>
        <begin position="162"/>
        <end position="177"/>
    </location>
</feature>
<keyword evidence="2" id="KW-1015">Disulfide bond</keyword>
<dbReference type="Pfam" id="PF08583">
    <property type="entry name" value="Cmc1"/>
    <property type="match status" value="1"/>
</dbReference>
<protein>
    <recommendedName>
        <fullName evidence="3">COX assembly mitochondrial protein</fullName>
    </recommendedName>
</protein>
<dbReference type="PANTHER" id="PTHR22977">
    <property type="entry name" value="COX ASSEMBLY MITOCHONDRIAL PROTEIN"/>
    <property type="match status" value="1"/>
</dbReference>
<proteinExistence type="inferred from homology"/>
<dbReference type="PANTHER" id="PTHR22977:SF5">
    <property type="entry name" value="COX ASSEMBLY MITOCHONDRIAL PROTEIN HOMOLOG"/>
    <property type="match status" value="1"/>
</dbReference>
<keyword evidence="3" id="KW-0496">Mitochondrion</keyword>
<dbReference type="VEuPathDB" id="FungiDB:GGTG_07793"/>
<dbReference type="EMBL" id="GL385398">
    <property type="protein sequence ID" value="EJT73940.1"/>
    <property type="molecule type" value="Genomic_DNA"/>
</dbReference>